<keyword evidence="11" id="KW-0067">ATP-binding</keyword>
<evidence type="ECO:0000256" key="5">
    <source>
        <dbReference type="ARBA" id="ARBA00022670"/>
    </source>
</evidence>
<keyword evidence="8" id="KW-0547">Nucleotide-binding</keyword>
<evidence type="ECO:0000256" key="10">
    <source>
        <dbReference type="ARBA" id="ARBA00022807"/>
    </source>
</evidence>
<dbReference type="Pfam" id="PF00915">
    <property type="entry name" value="Calici_coat"/>
    <property type="match status" value="1"/>
</dbReference>
<keyword evidence="5" id="KW-0645">Protease</keyword>
<proteinExistence type="predicted"/>
<dbReference type="GO" id="GO:0004386">
    <property type="term" value="F:helicase activity"/>
    <property type="evidence" value="ECO:0007669"/>
    <property type="project" value="InterPro"/>
</dbReference>
<organism evidence="17">
    <name type="scientific">Rousettus bat calicivirus</name>
    <dbReference type="NCBI Taxonomy" id="3141901"/>
    <lineage>
        <taxon>Viruses</taxon>
        <taxon>Riboviria</taxon>
        <taxon>Orthornavirae</taxon>
        <taxon>Pisuviricota</taxon>
        <taxon>Pisoniviricetes</taxon>
        <taxon>Picornavirales</taxon>
        <taxon>Caliciviridae</taxon>
    </lineage>
</organism>
<evidence type="ECO:0000256" key="9">
    <source>
        <dbReference type="ARBA" id="ARBA00022801"/>
    </source>
</evidence>
<feature type="domain" description="RdRp catalytic" evidence="16">
    <location>
        <begin position="16"/>
        <end position="141"/>
    </location>
</feature>
<dbReference type="InterPro" id="IPR001205">
    <property type="entry name" value="RNA-dir_pol_C"/>
</dbReference>
<dbReference type="InterPro" id="IPR004005">
    <property type="entry name" value="Calicivirus_coat"/>
</dbReference>
<dbReference type="PROSITE" id="PS50507">
    <property type="entry name" value="RDRP_SSRNA_POS"/>
    <property type="match status" value="1"/>
</dbReference>
<keyword evidence="7" id="KW-0548">Nucleotidyltransferase</keyword>
<dbReference type="InterPro" id="IPR029053">
    <property type="entry name" value="Viral_coat"/>
</dbReference>
<evidence type="ECO:0000256" key="15">
    <source>
        <dbReference type="SAM" id="MobiDB-lite"/>
    </source>
</evidence>
<dbReference type="EMBL" id="PP712032">
    <property type="protein sequence ID" value="XBH24202.1"/>
    <property type="molecule type" value="Genomic_RNA"/>
</dbReference>
<feature type="compositionally biased region" description="Low complexity" evidence="15">
    <location>
        <begin position="296"/>
        <end position="312"/>
    </location>
</feature>
<dbReference type="GO" id="GO:0005524">
    <property type="term" value="F:ATP binding"/>
    <property type="evidence" value="ECO:0007669"/>
    <property type="project" value="UniProtKB-KW"/>
</dbReference>
<dbReference type="Pfam" id="PF00680">
    <property type="entry name" value="RdRP_1"/>
    <property type="match status" value="1"/>
</dbReference>
<dbReference type="InterPro" id="IPR043502">
    <property type="entry name" value="DNA/RNA_pol_sf"/>
</dbReference>
<dbReference type="Gene3D" id="1.20.960.20">
    <property type="match status" value="1"/>
</dbReference>
<dbReference type="GO" id="GO:0039694">
    <property type="term" value="P:viral RNA genome replication"/>
    <property type="evidence" value="ECO:0007669"/>
    <property type="project" value="InterPro"/>
</dbReference>
<keyword evidence="6" id="KW-0808">Transferase</keyword>
<reference evidence="17" key="1">
    <citation type="journal article" date="2024" name="Microbiome">
        <title>Substantial viral diversity in bats and rodents from East Africa: insights into evolution, recombination, and cocirculation.</title>
        <authorList>
            <person name="Wang D."/>
            <person name="Yang X."/>
            <person name="Ren Z."/>
            <person name="Hu B."/>
            <person name="Zhao H."/>
            <person name="Yang K."/>
            <person name="Shi P."/>
            <person name="Zhang Z."/>
            <person name="Feng Q."/>
            <person name="Nawenja C.V."/>
            <person name="Obanda V."/>
            <person name="Robert K."/>
            <person name="Nalikka B."/>
            <person name="Waruhiu C.N."/>
            <person name="Ochola G.O."/>
            <person name="Onyuok S.O."/>
            <person name="Ochieng H."/>
            <person name="Li B."/>
            <person name="Zhu Y."/>
            <person name="Si H."/>
            <person name="Yin J."/>
            <person name="Kristiansen K."/>
            <person name="Jin X."/>
            <person name="Xu X."/>
            <person name="Xiao M."/>
            <person name="Agwanda B."/>
            <person name="Ommeh S."/>
            <person name="Li J."/>
            <person name="Shi Z.L."/>
        </authorList>
    </citation>
    <scope>NUCLEOTIDE SEQUENCE</scope>
    <source>
        <strain evidence="17">8B/Uganda/UGR65/2019</strain>
    </source>
</reference>
<keyword evidence="3" id="KW-0696">RNA-directed RNA polymerase</keyword>
<dbReference type="PRINTS" id="PR00918">
    <property type="entry name" value="CALICVIRUSNS"/>
</dbReference>
<dbReference type="Gene3D" id="3.30.70.270">
    <property type="match status" value="2"/>
</dbReference>
<dbReference type="Gene3D" id="2.60.120.20">
    <property type="match status" value="1"/>
</dbReference>
<dbReference type="SUPFAM" id="SSF88633">
    <property type="entry name" value="Positive stranded ssRNA viruses"/>
    <property type="match status" value="1"/>
</dbReference>
<dbReference type="GO" id="GO:0019028">
    <property type="term" value="C:viral capsid"/>
    <property type="evidence" value="ECO:0007669"/>
    <property type="project" value="UniProtKB-KW"/>
</dbReference>
<evidence type="ECO:0000256" key="7">
    <source>
        <dbReference type="ARBA" id="ARBA00022695"/>
    </source>
</evidence>
<evidence type="ECO:0000256" key="12">
    <source>
        <dbReference type="ARBA" id="ARBA00022844"/>
    </source>
</evidence>
<dbReference type="CDD" id="cd00205">
    <property type="entry name" value="rhv_like"/>
    <property type="match status" value="1"/>
</dbReference>
<evidence type="ECO:0000259" key="16">
    <source>
        <dbReference type="PROSITE" id="PS50507"/>
    </source>
</evidence>
<dbReference type="InterPro" id="IPR007094">
    <property type="entry name" value="RNA-dir_pol_PSvirus"/>
</dbReference>
<evidence type="ECO:0000313" key="17">
    <source>
        <dbReference type="EMBL" id="XBH24202.1"/>
    </source>
</evidence>
<feature type="region of interest" description="Disordered" evidence="15">
    <location>
        <begin position="293"/>
        <end position="316"/>
    </location>
</feature>
<evidence type="ECO:0000256" key="1">
    <source>
        <dbReference type="ARBA" id="ARBA00004192"/>
    </source>
</evidence>
<reference evidence="17" key="2">
    <citation type="submission" date="2024-02" db="EMBL/GenBank/DDBJ databases">
        <authorList>
            <person name="Hu B."/>
        </authorList>
    </citation>
    <scope>NUCLEOTIDE SEQUENCE</scope>
    <source>
        <strain evidence="17">8B/Uganda/UGR65/2019</strain>
    </source>
</reference>
<evidence type="ECO:0000256" key="14">
    <source>
        <dbReference type="ARBA" id="ARBA00023200"/>
    </source>
</evidence>
<comment type="subcellular location">
    <subcellularLocation>
        <location evidence="1">Host cytoplasm</location>
    </subcellularLocation>
    <subcellularLocation>
        <location evidence="2">Virion</location>
    </subcellularLocation>
</comment>
<dbReference type="InterPro" id="IPR043128">
    <property type="entry name" value="Rev_trsase/Diguanyl_cyclase"/>
</dbReference>
<name>A0AAU7E420_9CALI</name>
<dbReference type="InterPro" id="IPR033703">
    <property type="entry name" value="Rhv-like"/>
</dbReference>
<keyword evidence="10" id="KW-0788">Thiol protease</keyword>
<evidence type="ECO:0000256" key="6">
    <source>
        <dbReference type="ARBA" id="ARBA00022679"/>
    </source>
</evidence>
<dbReference type="SUPFAM" id="SSF56672">
    <property type="entry name" value="DNA/RNA polymerases"/>
    <property type="match status" value="1"/>
</dbReference>
<dbReference type="GO" id="GO:0008234">
    <property type="term" value="F:cysteine-type peptidase activity"/>
    <property type="evidence" value="ECO:0007669"/>
    <property type="project" value="UniProtKB-KW"/>
</dbReference>
<protein>
    <submittedName>
        <fullName evidence="17">VP1 protein</fullName>
    </submittedName>
</protein>
<dbReference type="GO" id="GO:0003723">
    <property type="term" value="F:RNA binding"/>
    <property type="evidence" value="ECO:0007669"/>
    <property type="project" value="InterPro"/>
</dbReference>
<accession>A0AAU7E420</accession>
<keyword evidence="12" id="KW-0946">Virion</keyword>
<evidence type="ECO:0000256" key="11">
    <source>
        <dbReference type="ARBA" id="ARBA00022840"/>
    </source>
</evidence>
<keyword evidence="9" id="KW-0378">Hydrolase</keyword>
<evidence type="ECO:0000256" key="8">
    <source>
        <dbReference type="ARBA" id="ARBA00022741"/>
    </source>
</evidence>
<sequence length="843" mass="89156">MDSPQVEQMNAALTGRVVYNVDYSKWDSTMQPPIIAAAINLLCEWAEPTVLTSVVAQTLSSPASGHFEDVKFVTKTGLPSGMPFTSIINSTCHMILLSMAILGAYEHFQLPYNGNVFDNEVIWTYGDDGLYGFTMATASLMDTIVSNLRKFGLSPTGANKEMDITPTVTPVFLKREFKLTDHGVRAVLDKDSIRRQFFWVKAQRTSDVSSPPRIDRESRTQQLTVALAMGSQHGEEFYNELADLAKRAAAAEGLVLMVDYGESLLTYNTWYVGANAPCLPDTTEVSGKLVFEMEGSGDQPAGGASAPPAGASNDATAPVVPTGALVTTPAAQLLEMMANSGAGPTTIPMEVQQTFAVMSNVTWTTRQSIGTLLASFPLGPQVNPYLAHLSAMWGAWGGGLEFRVTISGSGMFAGRVMIALVPPGVDATSIRNPGALPHAMLDARITEPVVFPVPDVRATNFHMMNSPGDVPTLGLWVFNPLINPFGSPEVISSCTLTIESRPTNDFCFGMLLPPNVGSNSLHSPSNLLPRRLGYTRGNRVGSRVIGATVVTMAQQTNHHWNANGTTYGWSLGPVDTVRVQTSTTSSTGSVVRAVQAVEAPIVAGVPNHWPDFAVSQTISNANSLITTGSGANLTSVLGAASPALSANGQTLNTDMATARCLLFCNGTVNTTNNSTTLTNVVSSTNLFIASTQTTATIGGGEWIANRMLLNGSPTQVGANALSLSGGARVVGPIGTNNVLLWQEETWSDANGMGVVLSSQLETTSNVFAEGPVAIPPNMFAVFSVSSNGGDWQIGITPEGYCYTGSAVGNSILLGPETTFNFVGLFPYNTLLGGFTVGTPRSAY</sequence>
<evidence type="ECO:0000256" key="4">
    <source>
        <dbReference type="ARBA" id="ARBA00022561"/>
    </source>
</evidence>
<evidence type="ECO:0000256" key="13">
    <source>
        <dbReference type="ARBA" id="ARBA00022953"/>
    </source>
</evidence>
<dbReference type="GO" id="GO:0003968">
    <property type="term" value="F:RNA-directed RNA polymerase activity"/>
    <property type="evidence" value="ECO:0007669"/>
    <property type="project" value="UniProtKB-KW"/>
</dbReference>
<dbReference type="GO" id="GO:0006508">
    <property type="term" value="P:proteolysis"/>
    <property type="evidence" value="ECO:0007669"/>
    <property type="project" value="UniProtKB-KW"/>
</dbReference>
<dbReference type="GO" id="GO:0030430">
    <property type="term" value="C:host cell cytoplasm"/>
    <property type="evidence" value="ECO:0007669"/>
    <property type="project" value="UniProtKB-SubCell"/>
</dbReference>
<keyword evidence="13" id="KW-0693">Viral RNA replication</keyword>
<dbReference type="GO" id="GO:0006351">
    <property type="term" value="P:DNA-templated transcription"/>
    <property type="evidence" value="ECO:0007669"/>
    <property type="project" value="InterPro"/>
</dbReference>
<keyword evidence="14" id="KW-1035">Host cytoplasm</keyword>
<evidence type="ECO:0000256" key="2">
    <source>
        <dbReference type="ARBA" id="ARBA00004328"/>
    </source>
</evidence>
<keyword evidence="4" id="KW-0167">Capsid protein</keyword>
<dbReference type="InterPro" id="IPR004004">
    <property type="entry name" value="Helic/Pol/Pept_Calicivir-typ"/>
</dbReference>
<evidence type="ECO:0000256" key="3">
    <source>
        <dbReference type="ARBA" id="ARBA00022484"/>
    </source>
</evidence>